<reference evidence="2 3" key="1">
    <citation type="journal article" date="2021" name="Hortic Res">
        <title>The domestication of Cucurbita argyrosperma as revealed by the genome of its wild relative.</title>
        <authorList>
            <person name="Barrera-Redondo J."/>
            <person name="Sanchez-de la Vega G."/>
            <person name="Aguirre-Liguori J.A."/>
            <person name="Castellanos-Morales G."/>
            <person name="Gutierrez-Guerrero Y.T."/>
            <person name="Aguirre-Dugua X."/>
            <person name="Aguirre-Planter E."/>
            <person name="Tenaillon M.I."/>
            <person name="Lira-Saade R."/>
            <person name="Eguiarte L.E."/>
        </authorList>
    </citation>
    <scope>NUCLEOTIDE SEQUENCE [LARGE SCALE GENOMIC DNA]</scope>
    <source>
        <strain evidence="2">JBR-2021</strain>
    </source>
</reference>
<name>A0AAV6N8X2_9ROSI</name>
<evidence type="ECO:0000259" key="1">
    <source>
        <dbReference type="Pfam" id="PF00501"/>
    </source>
</evidence>
<organism evidence="2 3">
    <name type="scientific">Cucurbita argyrosperma subsp. sororia</name>
    <dbReference type="NCBI Taxonomy" id="37648"/>
    <lineage>
        <taxon>Eukaryota</taxon>
        <taxon>Viridiplantae</taxon>
        <taxon>Streptophyta</taxon>
        <taxon>Embryophyta</taxon>
        <taxon>Tracheophyta</taxon>
        <taxon>Spermatophyta</taxon>
        <taxon>Magnoliopsida</taxon>
        <taxon>eudicotyledons</taxon>
        <taxon>Gunneridae</taxon>
        <taxon>Pentapetalae</taxon>
        <taxon>rosids</taxon>
        <taxon>fabids</taxon>
        <taxon>Cucurbitales</taxon>
        <taxon>Cucurbitaceae</taxon>
        <taxon>Cucurbiteae</taxon>
        <taxon>Cucurbita</taxon>
    </lineage>
</organism>
<feature type="domain" description="AMP-dependent synthetase/ligase" evidence="1">
    <location>
        <begin position="71"/>
        <end position="135"/>
    </location>
</feature>
<sequence length="342" mass="38771">MMQIVSKIVVLGYTSVLLQYPYALWHLNVDDGRGGSFYSWISTISGHSLQRSPDFGISCQSKRERGWSYGAERYGDRVALLDPYHNPASKITYKQLEQSILNFCEGLRAIGIKPDEKIALFSDNSCRWLVADQALVVDNPELFNRIIETFRSKASMRCIILLWGENSSLAAEGLDAINLDDIATLIYTSSTAGYPKAVMLTHRNLLHQIKNLWDVIPAKVGDKFLSMLPPWHAYERACEYFIFTLGVEQTLLGFCSIGVIIVPNKGQLLSATSYLSNETLTNLIYSELRKWTSECSFQIRPILIVNEPFTMDNGLLSPTMKVRRHNVTAYYKKETENLFKAI</sequence>
<dbReference type="GO" id="GO:0030497">
    <property type="term" value="P:fatty acid elongation"/>
    <property type="evidence" value="ECO:0007669"/>
    <property type="project" value="TreeGrafter"/>
</dbReference>
<evidence type="ECO:0000313" key="2">
    <source>
        <dbReference type="EMBL" id="KAG6593626.1"/>
    </source>
</evidence>
<dbReference type="GO" id="GO:0008922">
    <property type="term" value="F:long-chain fatty acid [acyl-carrier-protein] ligase activity"/>
    <property type="evidence" value="ECO:0007669"/>
    <property type="project" value="TreeGrafter"/>
</dbReference>
<feature type="non-terminal residue" evidence="2">
    <location>
        <position position="1"/>
    </location>
</feature>
<dbReference type="AlphaFoldDB" id="A0AAV6N8X2"/>
<keyword evidence="3" id="KW-1185">Reference proteome</keyword>
<feature type="domain" description="AMP-dependent synthetase/ligase" evidence="1">
    <location>
        <begin position="176"/>
        <end position="250"/>
    </location>
</feature>
<accession>A0AAV6N8X2</accession>
<dbReference type="Pfam" id="PF00501">
    <property type="entry name" value="AMP-binding"/>
    <property type="match status" value="2"/>
</dbReference>
<dbReference type="Proteomes" id="UP000685013">
    <property type="component" value="Chromosome 8"/>
</dbReference>
<keyword evidence="2" id="KW-0436">Ligase</keyword>
<dbReference type="PANTHER" id="PTHR43813">
    <property type="entry name" value="ACYL-ACTIVATING ENZYME 16, CHLOROPLASTIC-RELATED"/>
    <property type="match status" value="1"/>
</dbReference>
<dbReference type="EMBL" id="JAGKQH010000008">
    <property type="protein sequence ID" value="KAG6593626.1"/>
    <property type="molecule type" value="Genomic_DNA"/>
</dbReference>
<dbReference type="PANTHER" id="PTHR43813:SF1">
    <property type="entry name" value="ACYL-ACTIVATING ENZYME 16, CHLOROPLASTIC-RELATED"/>
    <property type="match status" value="1"/>
</dbReference>
<dbReference type="InterPro" id="IPR052987">
    <property type="entry name" value="Chloroplast_AMP-bd_Enzymes"/>
</dbReference>
<dbReference type="GO" id="GO:0009507">
    <property type="term" value="C:chloroplast"/>
    <property type="evidence" value="ECO:0007669"/>
    <property type="project" value="TreeGrafter"/>
</dbReference>
<proteinExistence type="predicted"/>
<comment type="caution">
    <text evidence="2">The sequence shown here is derived from an EMBL/GenBank/DDBJ whole genome shotgun (WGS) entry which is preliminary data.</text>
</comment>
<evidence type="ECO:0000313" key="3">
    <source>
        <dbReference type="Proteomes" id="UP000685013"/>
    </source>
</evidence>
<gene>
    <name evidence="2" type="primary">AAE15</name>
    <name evidence="2" type="ORF">SDJN03_13102</name>
</gene>
<protein>
    <submittedName>
        <fullName evidence="2">Long-chain-fatty-acid--[acyl-carrier-protein] ligase AEE15, chloroplastic</fullName>
    </submittedName>
</protein>
<dbReference type="InterPro" id="IPR000873">
    <property type="entry name" value="AMP-dep_synth/lig_dom"/>
</dbReference>